<dbReference type="Proteomes" id="UP000004947">
    <property type="component" value="Unassembled WGS sequence"/>
</dbReference>
<dbReference type="Pfam" id="PF07963">
    <property type="entry name" value="N_methyl"/>
    <property type="match status" value="1"/>
</dbReference>
<accession>A6DFJ0</accession>
<reference evidence="1 2" key="1">
    <citation type="journal article" date="2010" name="J. Bacteriol.">
        <title>Genome sequence of Lentisphaera araneosa HTCC2155T, the type species of the order Lentisphaerales in the phylum Lentisphaerae.</title>
        <authorList>
            <person name="Thrash J.C."/>
            <person name="Cho J.C."/>
            <person name="Vergin K.L."/>
            <person name="Morris R.M."/>
            <person name="Giovannoni S.J."/>
        </authorList>
    </citation>
    <scope>NUCLEOTIDE SEQUENCE [LARGE SCALE GENOMIC DNA]</scope>
    <source>
        <strain evidence="1 2">HTCC2155</strain>
    </source>
</reference>
<keyword evidence="2" id="KW-1185">Reference proteome</keyword>
<evidence type="ECO:0000313" key="1">
    <source>
        <dbReference type="EMBL" id="EDM29570.1"/>
    </source>
</evidence>
<name>A6DFJ0_9BACT</name>
<protein>
    <submittedName>
        <fullName evidence="1">Uncharacterized protein</fullName>
    </submittedName>
</protein>
<proteinExistence type="predicted"/>
<dbReference type="NCBIfam" id="TIGR02532">
    <property type="entry name" value="IV_pilin_GFxxxE"/>
    <property type="match status" value="1"/>
</dbReference>
<dbReference type="EMBL" id="ABCK01000001">
    <property type="protein sequence ID" value="EDM29570.1"/>
    <property type="molecule type" value="Genomic_DNA"/>
</dbReference>
<sequence>MTKKIHNSFTLIELLVVIAIIGILASLLLPSLSKARKTSLSAVCNKQMRQIIIAEHMYTSDNNGEFVYVRDDSGTGVWDMYLAQNYMNAPISDAVRKPVNINITETSHPAIYNAMKKIILCPNDTKWKSSIAGTLRRTYAKSMRTSGVNTIYDNLNITSIERPSEIFQFIEQQYSTNILAKVSHAGYLDAARWQLMANALPKLTFHKSSHYNYAFVDGSVRLKEAFTAAAGDHWRP</sequence>
<dbReference type="PANTHER" id="PTHR30093">
    <property type="entry name" value="GENERAL SECRETION PATHWAY PROTEIN G"/>
    <property type="match status" value="1"/>
</dbReference>
<dbReference type="SUPFAM" id="SSF54523">
    <property type="entry name" value="Pili subunits"/>
    <property type="match status" value="1"/>
</dbReference>
<dbReference type="Gene3D" id="3.30.700.10">
    <property type="entry name" value="Glycoprotein, Type 4 Pilin"/>
    <property type="match status" value="1"/>
</dbReference>
<organism evidence="1 2">
    <name type="scientific">Lentisphaera araneosa HTCC2155</name>
    <dbReference type="NCBI Taxonomy" id="313628"/>
    <lineage>
        <taxon>Bacteria</taxon>
        <taxon>Pseudomonadati</taxon>
        <taxon>Lentisphaerota</taxon>
        <taxon>Lentisphaeria</taxon>
        <taxon>Lentisphaerales</taxon>
        <taxon>Lentisphaeraceae</taxon>
        <taxon>Lentisphaera</taxon>
    </lineage>
</organism>
<dbReference type="PANTHER" id="PTHR30093:SF2">
    <property type="entry name" value="TYPE II SECRETION SYSTEM PROTEIN H"/>
    <property type="match status" value="1"/>
</dbReference>
<evidence type="ECO:0000313" key="2">
    <source>
        <dbReference type="Proteomes" id="UP000004947"/>
    </source>
</evidence>
<dbReference type="OrthoDB" id="254858at2"/>
<gene>
    <name evidence="1" type="ORF">LNTAR_17508</name>
</gene>
<dbReference type="InterPro" id="IPR045584">
    <property type="entry name" value="Pilin-like"/>
</dbReference>
<dbReference type="InterPro" id="IPR012902">
    <property type="entry name" value="N_methyl_site"/>
</dbReference>
<dbReference type="AlphaFoldDB" id="A6DFJ0"/>
<comment type="caution">
    <text evidence="1">The sequence shown here is derived from an EMBL/GenBank/DDBJ whole genome shotgun (WGS) entry which is preliminary data.</text>
</comment>
<dbReference type="eggNOG" id="COG4968">
    <property type="taxonomic scope" value="Bacteria"/>
</dbReference>
<dbReference type="STRING" id="313628.LNTAR_17508"/>
<dbReference type="RefSeq" id="WP_007276692.1">
    <property type="nucleotide sequence ID" value="NZ_ABCK01000001.1"/>
</dbReference>